<dbReference type="CDD" id="cd02513">
    <property type="entry name" value="CMP-NeuAc_Synthase"/>
    <property type="match status" value="1"/>
</dbReference>
<dbReference type="Pfam" id="PF02348">
    <property type="entry name" value="CTP_transf_3"/>
    <property type="match status" value="1"/>
</dbReference>
<sequence length="233" mass="26775">MTSVAIIPARGGSKRIPRKNIKDFHGKPMIAYPISVALESRLFDRIIVSTDDEEIADVSMRYGAEVPFMRPKELADDYAGTNAVVRHCLEWLVEKNQKPEYACCIYATTPFLQEEYLRKGLELLKVSGKSFAFTVTTFPSPIQRSVRIRKDGALEAIFPEHVPKRSQDLEEAYHDAGQFYWGKSEAFLNRVALYSPESIPVILPRYLVHDIDTQEDWRMAELMYKALSFYENQ</sequence>
<dbReference type="PANTHER" id="PTHR21485:SF6">
    <property type="entry name" value="N-ACYLNEURAMINATE CYTIDYLYLTRANSFERASE-RELATED"/>
    <property type="match status" value="1"/>
</dbReference>
<protein>
    <submittedName>
        <fullName evidence="1">N-acylneuraminate cytidylyltransferase</fullName>
    </submittedName>
</protein>
<dbReference type="NCBIfam" id="TIGR03584">
    <property type="entry name" value="PseF"/>
    <property type="match status" value="1"/>
</dbReference>
<organism evidence="1 2">
    <name type="scientific">Desulfonatronum thiosulfatophilum</name>
    <dbReference type="NCBI Taxonomy" id="617002"/>
    <lineage>
        <taxon>Bacteria</taxon>
        <taxon>Pseudomonadati</taxon>
        <taxon>Thermodesulfobacteriota</taxon>
        <taxon>Desulfovibrionia</taxon>
        <taxon>Desulfovibrionales</taxon>
        <taxon>Desulfonatronaceae</taxon>
        <taxon>Desulfonatronum</taxon>
    </lineage>
</organism>
<dbReference type="InterPro" id="IPR050793">
    <property type="entry name" value="CMP-NeuNAc_synthase"/>
</dbReference>
<name>A0A1G6DV39_9BACT</name>
<evidence type="ECO:0000313" key="2">
    <source>
        <dbReference type="Proteomes" id="UP000198771"/>
    </source>
</evidence>
<dbReference type="RefSeq" id="WP_092121972.1">
    <property type="nucleotide sequence ID" value="NZ_FMXO01000014.1"/>
</dbReference>
<dbReference type="Gene3D" id="3.90.550.10">
    <property type="entry name" value="Spore Coat Polysaccharide Biosynthesis Protein SpsA, Chain A"/>
    <property type="match status" value="1"/>
</dbReference>
<keyword evidence="2" id="KW-1185">Reference proteome</keyword>
<dbReference type="InterPro" id="IPR020039">
    <property type="entry name" value="PseF"/>
</dbReference>
<dbReference type="STRING" id="617002.SAMN05660653_02387"/>
<gene>
    <name evidence="1" type="ORF">SAMN05660653_02387</name>
</gene>
<reference evidence="1 2" key="1">
    <citation type="submission" date="2016-10" db="EMBL/GenBank/DDBJ databases">
        <authorList>
            <person name="de Groot N.N."/>
        </authorList>
    </citation>
    <scope>NUCLEOTIDE SEQUENCE [LARGE SCALE GENOMIC DNA]</scope>
    <source>
        <strain evidence="1 2">ASO4-2</strain>
    </source>
</reference>
<dbReference type="Proteomes" id="UP000198771">
    <property type="component" value="Unassembled WGS sequence"/>
</dbReference>
<keyword evidence="1" id="KW-0548">Nucleotidyltransferase</keyword>
<dbReference type="InterPro" id="IPR029044">
    <property type="entry name" value="Nucleotide-diphossugar_trans"/>
</dbReference>
<proteinExistence type="predicted"/>
<keyword evidence="1" id="KW-0808">Transferase</keyword>
<dbReference type="EMBL" id="FMXO01000014">
    <property type="protein sequence ID" value="SDB49023.1"/>
    <property type="molecule type" value="Genomic_DNA"/>
</dbReference>
<evidence type="ECO:0000313" key="1">
    <source>
        <dbReference type="EMBL" id="SDB49023.1"/>
    </source>
</evidence>
<dbReference type="InterPro" id="IPR003329">
    <property type="entry name" value="Cytidylyl_trans"/>
</dbReference>
<accession>A0A1G6DV39</accession>
<dbReference type="AlphaFoldDB" id="A0A1G6DV39"/>
<dbReference type="SUPFAM" id="SSF53448">
    <property type="entry name" value="Nucleotide-diphospho-sugar transferases"/>
    <property type="match status" value="1"/>
</dbReference>
<dbReference type="GO" id="GO:0008781">
    <property type="term" value="F:N-acylneuraminate cytidylyltransferase activity"/>
    <property type="evidence" value="ECO:0007669"/>
    <property type="project" value="TreeGrafter"/>
</dbReference>
<dbReference type="OrthoDB" id="9805604at2"/>
<dbReference type="PANTHER" id="PTHR21485">
    <property type="entry name" value="HAD SUPERFAMILY MEMBERS CMAS AND KDSC"/>
    <property type="match status" value="1"/>
</dbReference>